<reference evidence="2" key="1">
    <citation type="submission" date="2018-04" db="EMBL/GenBank/DDBJ databases">
        <title>Whole genome sequencing of Hypsizygus marmoreus.</title>
        <authorList>
            <person name="Choi I.-G."/>
            <person name="Min B."/>
            <person name="Kim J.-G."/>
            <person name="Kim S."/>
            <person name="Oh Y.-L."/>
            <person name="Kong W.-S."/>
            <person name="Park H."/>
            <person name="Jeong J."/>
            <person name="Song E.-S."/>
        </authorList>
    </citation>
    <scope>NUCLEOTIDE SEQUENCE [LARGE SCALE GENOMIC DNA]</scope>
    <source>
        <strain evidence="2">51987-8</strain>
    </source>
</reference>
<feature type="region of interest" description="Disordered" evidence="1">
    <location>
        <begin position="47"/>
        <end position="76"/>
    </location>
</feature>
<evidence type="ECO:0000313" key="2">
    <source>
        <dbReference type="EMBL" id="RDB16558.1"/>
    </source>
</evidence>
<keyword evidence="3" id="KW-1185">Reference proteome</keyword>
<dbReference type="Proteomes" id="UP000076154">
    <property type="component" value="Unassembled WGS sequence"/>
</dbReference>
<dbReference type="InParanoid" id="A0A369J3J6"/>
<feature type="compositionally biased region" description="Basic residues" evidence="1">
    <location>
        <begin position="51"/>
        <end position="61"/>
    </location>
</feature>
<protein>
    <submittedName>
        <fullName evidence="2">Uncharacterized protein</fullName>
    </submittedName>
</protein>
<dbReference type="EMBL" id="LUEZ02000124">
    <property type="protein sequence ID" value="RDB16558.1"/>
    <property type="molecule type" value="Genomic_DNA"/>
</dbReference>
<proteinExistence type="predicted"/>
<comment type="caution">
    <text evidence="2">The sequence shown here is derived from an EMBL/GenBank/DDBJ whole genome shotgun (WGS) entry which is preliminary data.</text>
</comment>
<evidence type="ECO:0000256" key="1">
    <source>
        <dbReference type="SAM" id="MobiDB-lite"/>
    </source>
</evidence>
<dbReference type="AlphaFoldDB" id="A0A369J3J6"/>
<evidence type="ECO:0000313" key="3">
    <source>
        <dbReference type="Proteomes" id="UP000076154"/>
    </source>
</evidence>
<accession>A0A369J3J6</accession>
<sequence length="287" mass="31009">MKGSRKVSNLELALMLANINPSSETRGCTQCSREVPKTQLLLTCEQCRESQKRKKQRRKERKLAEAAEGGTGDASKKCTRAELQAIIDKHEMEEALAKAKQKGKKKRISNASEIDEEDIESTTARLKAEFAAAKGVGNSKKQATGSKRKAVEVQAMDWDFGLKRQRMDIENCLPIARTGSSKANVSSIANPSDHVLEAHKRIMGDGAHADSAPKALGLTRVGNTSKSAQSEEASFSHHSTSAAASSTLNSKSVLVTPSTPAPSLASDTEIKPKQKTLTAWFKPPPKS</sequence>
<organism evidence="2 3">
    <name type="scientific">Hypsizygus marmoreus</name>
    <name type="common">White beech mushroom</name>
    <name type="synonym">Agaricus marmoreus</name>
    <dbReference type="NCBI Taxonomy" id="39966"/>
    <lineage>
        <taxon>Eukaryota</taxon>
        <taxon>Fungi</taxon>
        <taxon>Dikarya</taxon>
        <taxon>Basidiomycota</taxon>
        <taxon>Agaricomycotina</taxon>
        <taxon>Agaricomycetes</taxon>
        <taxon>Agaricomycetidae</taxon>
        <taxon>Agaricales</taxon>
        <taxon>Tricholomatineae</taxon>
        <taxon>Lyophyllaceae</taxon>
        <taxon>Hypsizygus</taxon>
    </lineage>
</organism>
<feature type="compositionally biased region" description="Polar residues" evidence="1">
    <location>
        <begin position="248"/>
        <end position="258"/>
    </location>
</feature>
<name>A0A369J3J6_HYPMA</name>
<feature type="region of interest" description="Disordered" evidence="1">
    <location>
        <begin position="207"/>
        <end position="287"/>
    </location>
</feature>
<feature type="compositionally biased region" description="Low complexity" evidence="1">
    <location>
        <begin position="230"/>
        <end position="247"/>
    </location>
</feature>
<gene>
    <name evidence="2" type="ORF">Hypma_002766</name>
</gene>
<dbReference type="OrthoDB" id="3026804at2759"/>